<reference evidence="1 2" key="1">
    <citation type="journal article" date="2021" name="Commun. Biol.">
        <title>The genome of Shorea leprosula (Dipterocarpaceae) highlights the ecological relevance of drought in aseasonal tropical rainforests.</title>
        <authorList>
            <person name="Ng K.K.S."/>
            <person name="Kobayashi M.J."/>
            <person name="Fawcett J.A."/>
            <person name="Hatakeyama M."/>
            <person name="Paape T."/>
            <person name="Ng C.H."/>
            <person name="Ang C.C."/>
            <person name="Tnah L.H."/>
            <person name="Lee C.T."/>
            <person name="Nishiyama T."/>
            <person name="Sese J."/>
            <person name="O'Brien M.J."/>
            <person name="Copetti D."/>
            <person name="Mohd Noor M.I."/>
            <person name="Ong R.C."/>
            <person name="Putra M."/>
            <person name="Sireger I.Z."/>
            <person name="Indrioko S."/>
            <person name="Kosugi Y."/>
            <person name="Izuno A."/>
            <person name="Isagi Y."/>
            <person name="Lee S.L."/>
            <person name="Shimizu K.K."/>
        </authorList>
    </citation>
    <scope>NUCLEOTIDE SEQUENCE [LARGE SCALE GENOMIC DNA]</scope>
    <source>
        <strain evidence="1">214</strain>
    </source>
</reference>
<comment type="caution">
    <text evidence="1">The sequence shown here is derived from an EMBL/GenBank/DDBJ whole genome shotgun (WGS) entry which is preliminary data.</text>
</comment>
<gene>
    <name evidence="1" type="ORF">SLEP1_g38949</name>
</gene>
<protein>
    <submittedName>
        <fullName evidence="1">Uncharacterized protein</fullName>
    </submittedName>
</protein>
<dbReference type="Proteomes" id="UP001054252">
    <property type="component" value="Unassembled WGS sequence"/>
</dbReference>
<name>A0AAV5KYQ9_9ROSI</name>
<dbReference type="EMBL" id="BPVZ01000085">
    <property type="protein sequence ID" value="GKV30089.1"/>
    <property type="molecule type" value="Genomic_DNA"/>
</dbReference>
<evidence type="ECO:0000313" key="1">
    <source>
        <dbReference type="EMBL" id="GKV30089.1"/>
    </source>
</evidence>
<keyword evidence="2" id="KW-1185">Reference proteome</keyword>
<organism evidence="1 2">
    <name type="scientific">Rubroshorea leprosula</name>
    <dbReference type="NCBI Taxonomy" id="152421"/>
    <lineage>
        <taxon>Eukaryota</taxon>
        <taxon>Viridiplantae</taxon>
        <taxon>Streptophyta</taxon>
        <taxon>Embryophyta</taxon>
        <taxon>Tracheophyta</taxon>
        <taxon>Spermatophyta</taxon>
        <taxon>Magnoliopsida</taxon>
        <taxon>eudicotyledons</taxon>
        <taxon>Gunneridae</taxon>
        <taxon>Pentapetalae</taxon>
        <taxon>rosids</taxon>
        <taxon>malvids</taxon>
        <taxon>Malvales</taxon>
        <taxon>Dipterocarpaceae</taxon>
        <taxon>Rubroshorea</taxon>
    </lineage>
</organism>
<dbReference type="AlphaFoldDB" id="A0AAV5KYQ9"/>
<proteinExistence type="predicted"/>
<sequence length="110" mass="12019">MCGARCWRRSWVARDRAGLLDTKLGCWGRSSATGDEARLLETGEEKQDARSSPAPLVHQVQDLGRRFTKQEGGAAVAARPAPLVKRVGSEGKARVGSEGKAMFAKWNFVY</sequence>
<accession>A0AAV5KYQ9</accession>
<evidence type="ECO:0000313" key="2">
    <source>
        <dbReference type="Proteomes" id="UP001054252"/>
    </source>
</evidence>